<organism evidence="2 3">
    <name type="scientific">Aphanomyces stellatus</name>
    <dbReference type="NCBI Taxonomy" id="120398"/>
    <lineage>
        <taxon>Eukaryota</taxon>
        <taxon>Sar</taxon>
        <taxon>Stramenopiles</taxon>
        <taxon>Oomycota</taxon>
        <taxon>Saprolegniomycetes</taxon>
        <taxon>Saprolegniales</taxon>
        <taxon>Verrucalvaceae</taxon>
        <taxon>Aphanomyces</taxon>
    </lineage>
</organism>
<name>A0A485LJ63_9STRA</name>
<accession>A0A485LJ63</accession>
<dbReference type="AlphaFoldDB" id="A0A485LJ63"/>
<dbReference type="SUPFAM" id="SSF82784">
    <property type="entry name" value="OsmC-like"/>
    <property type="match status" value="1"/>
</dbReference>
<dbReference type="EMBL" id="CAADRA010007008">
    <property type="protein sequence ID" value="VFT98254.1"/>
    <property type="molecule type" value="Genomic_DNA"/>
</dbReference>
<gene>
    <name evidence="2" type="primary">Aste57867_21584</name>
    <name evidence="1" type="ORF">As57867_021515</name>
    <name evidence="2" type="ORF">ASTE57867_21584</name>
</gene>
<reference evidence="1" key="2">
    <citation type="submission" date="2019-06" db="EMBL/GenBank/DDBJ databases">
        <title>Genomics analysis of Aphanomyces spp. identifies a new class of oomycete effector associated with host adaptation.</title>
        <authorList>
            <person name="Gaulin E."/>
        </authorList>
    </citation>
    <scope>NUCLEOTIDE SEQUENCE</scope>
    <source>
        <strain evidence="1">CBS 578.67</strain>
    </source>
</reference>
<dbReference type="InterPro" id="IPR003718">
    <property type="entry name" value="OsmC/Ohr_fam"/>
</dbReference>
<keyword evidence="3" id="KW-1185">Reference proteome</keyword>
<dbReference type="Gene3D" id="3.30.300.20">
    <property type="match status" value="1"/>
</dbReference>
<evidence type="ECO:0000313" key="1">
    <source>
        <dbReference type="EMBL" id="KAF0686612.1"/>
    </source>
</evidence>
<dbReference type="InterPro" id="IPR052924">
    <property type="entry name" value="OsmC/Ohr_hydroprdx_reductase"/>
</dbReference>
<evidence type="ECO:0000313" key="2">
    <source>
        <dbReference type="EMBL" id="VFT98254.1"/>
    </source>
</evidence>
<dbReference type="Pfam" id="PF02566">
    <property type="entry name" value="OsmC"/>
    <property type="match status" value="1"/>
</dbReference>
<protein>
    <submittedName>
        <fullName evidence="2">Aste57867_21584 protein</fullName>
    </submittedName>
</protein>
<dbReference type="PANTHER" id="PTHR35368">
    <property type="entry name" value="HYDROPEROXIDE REDUCTASE"/>
    <property type="match status" value="1"/>
</dbReference>
<evidence type="ECO:0000313" key="3">
    <source>
        <dbReference type="Proteomes" id="UP000332933"/>
    </source>
</evidence>
<dbReference type="PANTHER" id="PTHR35368:SF1">
    <property type="entry name" value="HYDROPEROXIDE REDUCTASE"/>
    <property type="match status" value="1"/>
</dbReference>
<dbReference type="InterPro" id="IPR036102">
    <property type="entry name" value="OsmC/Ohrsf"/>
</dbReference>
<sequence>MLQRRLLLWRHASTKATTMTYHLVGNGSNVQCSMQRTSDGMTISTDIPKPMGGTDAAPQPVELFLASLCGCELATAQFVARHMKPRIHIDKIEFNVHASRDKAGALHLPLGDPATATAGTPVARLARIWGDARVYTSAPQTAVDELAAQVKVRCPIANMAVLSGCDLAIEWVKYE</sequence>
<proteinExistence type="predicted"/>
<reference evidence="2 3" key="1">
    <citation type="submission" date="2019-03" db="EMBL/GenBank/DDBJ databases">
        <authorList>
            <person name="Gaulin E."/>
            <person name="Dumas B."/>
        </authorList>
    </citation>
    <scope>NUCLEOTIDE SEQUENCE [LARGE SCALE GENOMIC DNA]</scope>
    <source>
        <strain evidence="2">CBS 568.67</strain>
    </source>
</reference>
<dbReference type="InterPro" id="IPR015946">
    <property type="entry name" value="KH_dom-like_a/b"/>
</dbReference>
<dbReference type="OrthoDB" id="2019818at2759"/>
<dbReference type="Proteomes" id="UP000332933">
    <property type="component" value="Unassembled WGS sequence"/>
</dbReference>
<dbReference type="EMBL" id="VJMH01006982">
    <property type="protein sequence ID" value="KAF0686612.1"/>
    <property type="molecule type" value="Genomic_DNA"/>
</dbReference>